<keyword evidence="2" id="KW-0233">DNA recombination</keyword>
<feature type="region of interest" description="Disordered" evidence="3">
    <location>
        <begin position="279"/>
        <end position="349"/>
    </location>
</feature>
<protein>
    <recommendedName>
        <fullName evidence="4">DUF6570 domain-containing protein</fullName>
    </recommendedName>
</protein>
<evidence type="ECO:0000259" key="4">
    <source>
        <dbReference type="Pfam" id="PF20209"/>
    </source>
</evidence>
<evidence type="ECO:0000313" key="5">
    <source>
        <dbReference type="EMBL" id="KAF5378168.1"/>
    </source>
</evidence>
<dbReference type="SUPFAM" id="SSF56349">
    <property type="entry name" value="DNA breaking-rejoining enzymes"/>
    <property type="match status" value="1"/>
</dbReference>
<dbReference type="OrthoDB" id="3254696at2759"/>
<feature type="compositionally biased region" description="Polar residues" evidence="3">
    <location>
        <begin position="338"/>
        <end position="349"/>
    </location>
</feature>
<evidence type="ECO:0000313" key="6">
    <source>
        <dbReference type="Proteomes" id="UP000565441"/>
    </source>
</evidence>
<dbReference type="GO" id="GO:0003677">
    <property type="term" value="F:DNA binding"/>
    <property type="evidence" value="ECO:0007669"/>
    <property type="project" value="UniProtKB-KW"/>
</dbReference>
<organism evidence="5 6">
    <name type="scientific">Tricholomella constricta</name>
    <dbReference type="NCBI Taxonomy" id="117010"/>
    <lineage>
        <taxon>Eukaryota</taxon>
        <taxon>Fungi</taxon>
        <taxon>Dikarya</taxon>
        <taxon>Basidiomycota</taxon>
        <taxon>Agaricomycotina</taxon>
        <taxon>Agaricomycetes</taxon>
        <taxon>Agaricomycetidae</taxon>
        <taxon>Agaricales</taxon>
        <taxon>Tricholomatineae</taxon>
        <taxon>Lyophyllaceae</taxon>
        <taxon>Tricholomella</taxon>
    </lineage>
</organism>
<dbReference type="GO" id="GO:0015074">
    <property type="term" value="P:DNA integration"/>
    <property type="evidence" value="ECO:0007669"/>
    <property type="project" value="InterPro"/>
</dbReference>
<reference evidence="5 6" key="1">
    <citation type="journal article" date="2020" name="ISME J.">
        <title>Uncovering the hidden diversity of litter-decomposition mechanisms in mushroom-forming fungi.</title>
        <authorList>
            <person name="Floudas D."/>
            <person name="Bentzer J."/>
            <person name="Ahren D."/>
            <person name="Johansson T."/>
            <person name="Persson P."/>
            <person name="Tunlid A."/>
        </authorList>
    </citation>
    <scope>NUCLEOTIDE SEQUENCE [LARGE SCALE GENOMIC DNA]</scope>
    <source>
        <strain evidence="5 6">CBS 661.87</strain>
    </source>
</reference>
<evidence type="ECO:0000256" key="3">
    <source>
        <dbReference type="SAM" id="MobiDB-lite"/>
    </source>
</evidence>
<name>A0A8H5H7E7_9AGAR</name>
<dbReference type="GO" id="GO:0006310">
    <property type="term" value="P:DNA recombination"/>
    <property type="evidence" value="ECO:0007669"/>
    <property type="project" value="UniProtKB-KW"/>
</dbReference>
<dbReference type="InterPro" id="IPR052925">
    <property type="entry name" value="Phage_Integrase-like_Recomb"/>
</dbReference>
<proteinExistence type="predicted"/>
<keyword evidence="6" id="KW-1185">Reference proteome</keyword>
<feature type="compositionally biased region" description="Low complexity" evidence="3">
    <location>
        <begin position="319"/>
        <end position="337"/>
    </location>
</feature>
<comment type="caution">
    <text evidence="5">The sequence shown here is derived from an EMBL/GenBank/DDBJ whole genome shotgun (WGS) entry which is preliminary data.</text>
</comment>
<dbReference type="Gene3D" id="1.10.443.10">
    <property type="entry name" value="Intergrase catalytic core"/>
    <property type="match status" value="1"/>
</dbReference>
<evidence type="ECO:0000256" key="2">
    <source>
        <dbReference type="ARBA" id="ARBA00023172"/>
    </source>
</evidence>
<evidence type="ECO:0000256" key="1">
    <source>
        <dbReference type="ARBA" id="ARBA00023125"/>
    </source>
</evidence>
<sequence length="748" mass="81745">MHFNLLCAACITPAEVNKHGPWFNVGRLKSMPNTANNKQEPPNDTFVCYDTAVGTPCVICYACAENAGDYTIVPPSYDAIAKDVPAVMHKLSGAETALITLVFHVGTCISVKGEVTSITAQLLPLQFHGSFTPAKLPLSYEELRLVLTITTELVDGFISTDEICVRRDKVQRALEWLTSHSEAYKNVDIDWERITNLPIANELPDIETYNVRPFVTNHLVSIQPQVLSDPCDYPTSPTLLLVHPEDFGLSTRMLHYDKFTRAVPIAFRVYFLLSPSSTSNTSVFMAPPPKRKPARSASRATSPPSKEDLPASASSDLQANPSSSTTPPSTAYTTDASNGTSLAPPSRSASGAPLFSYDDSLIWSIAADLGWPAAADSHHIRRFLRNNPSLIPMPPLRAMSPYITKLAVEHTAKLFRSPARSPNAGIRSISNPKSWRNPPSLQARVDQAILNAWRPSTSVGYSRAVRQFFDFCNLNNVPPSACIPASEDLLCAFAASFGGTHAGSTIRAKCSALRAWHIQNSLPWLGGTQLAYVIKGCANMRPVPSQSKRAAFSLMTLVQLLNTLDRSSPLDVCVAFIASAAFWGQLRLGEILPNHLRALNANGSRMLHLPRTKTCGNLGEDVILTRQSEANPVTLLKRHFTLNCPKSLSSPLASYLSSNGALVILSKRRFLACCNEVFSARKLPTISGHCFRISGTTHLLLAGVPPDIVKVMGRWSSDAFLRYWRSLELIAPIHAELLAPLVLDRTRA</sequence>
<dbReference type="Pfam" id="PF20209">
    <property type="entry name" value="DUF6570"/>
    <property type="match status" value="1"/>
</dbReference>
<dbReference type="InterPro" id="IPR011010">
    <property type="entry name" value="DNA_brk_join_enz"/>
</dbReference>
<feature type="compositionally biased region" description="Low complexity" evidence="3">
    <location>
        <begin position="295"/>
        <end position="304"/>
    </location>
</feature>
<feature type="domain" description="DUF6570" evidence="4">
    <location>
        <begin position="82"/>
        <end position="194"/>
    </location>
</feature>
<keyword evidence="1" id="KW-0238">DNA-binding</keyword>
<accession>A0A8H5H7E7</accession>
<dbReference type="EMBL" id="JAACJP010000021">
    <property type="protein sequence ID" value="KAF5378168.1"/>
    <property type="molecule type" value="Genomic_DNA"/>
</dbReference>
<gene>
    <name evidence="5" type="ORF">D9615_007586</name>
</gene>
<dbReference type="PANTHER" id="PTHR34605:SF3">
    <property type="entry name" value="P CELL-TYPE AGGLUTINATION PROTEIN MAP4-LIKE-RELATED"/>
    <property type="match status" value="1"/>
</dbReference>
<dbReference type="AlphaFoldDB" id="A0A8H5H7E7"/>
<dbReference type="InterPro" id="IPR010998">
    <property type="entry name" value="Integrase_recombinase_N"/>
</dbReference>
<dbReference type="SUPFAM" id="SSF47823">
    <property type="entry name" value="lambda integrase-like, N-terminal domain"/>
    <property type="match status" value="1"/>
</dbReference>
<dbReference type="Gene3D" id="1.10.150.130">
    <property type="match status" value="1"/>
</dbReference>
<dbReference type="PANTHER" id="PTHR34605">
    <property type="entry name" value="PHAGE_INTEGRASE DOMAIN-CONTAINING PROTEIN"/>
    <property type="match status" value="1"/>
</dbReference>
<dbReference type="Proteomes" id="UP000565441">
    <property type="component" value="Unassembled WGS sequence"/>
</dbReference>
<dbReference type="InterPro" id="IPR046700">
    <property type="entry name" value="DUF6570"/>
</dbReference>
<dbReference type="InterPro" id="IPR013762">
    <property type="entry name" value="Integrase-like_cat_sf"/>
</dbReference>